<evidence type="ECO:0000313" key="2">
    <source>
        <dbReference type="EMBL" id="CAF2799590.1"/>
    </source>
</evidence>
<gene>
    <name evidence="2" type="ORF">LSAA_2248</name>
</gene>
<dbReference type="InterPro" id="IPR007074">
    <property type="entry name" value="LicD/FKTN/FKRP_NTP_transf"/>
</dbReference>
<keyword evidence="3" id="KW-1185">Reference proteome</keyword>
<sequence length="588" mass="67987">MDSETSIRELQREKNIREIVASEMEELLLSKLELNSKKNSIVKNLIGKLRMEGAVSELNSPLLASAFCMEDVGNQDHCQGSSNPSPRWPYPKEIMVNRTFSCLQRLSDVTILLDLPVKSNLSDIVHLIQSITESYSYVRIIAAIPTQFEDQLRKKIKYWINQVILVGINEGYSESYRWNSLIEMVETSMVMIGRDLDYFGSFSDLDRSIDLLNKYGHQILAVGGSRRLKDGHWINGCSQITIDTYAFKIQNGYKKSSCDDCMICSYIRGPFLTRTDRFKQIPLNKDISLAFIKWYYDHRLNTVSLSCPDLLYLTNDDLKNDLEGSREDWMSLGKALKFQAVIPHKRVQSEYQFSCHEIRIKCSPRSMADSFLLPYCCTRSYNFVIERLEFLASNLGIDYELNSGSLLGAVKLNNFIPWDIDGDIYIKTDHIVKFFDYGGSARKILERNGFTLTSIQENNYWDIGAKYFNLHFGGIEFEMQGRRNLTEKECSEFYHDQVCRNKTRVLVGHTWAKTHANPGRYARLRYGPGYLKHSTSWRYNIHQDNSFEKYQTSGQWNLCREEADHTCLDSYDGDGNINWLPSNYPGNE</sequence>
<evidence type="ECO:0000259" key="1">
    <source>
        <dbReference type="Pfam" id="PF04991"/>
    </source>
</evidence>
<dbReference type="Pfam" id="PF04991">
    <property type="entry name" value="LicD"/>
    <property type="match status" value="1"/>
</dbReference>
<accession>A0A7R8CEX9</accession>
<dbReference type="GO" id="GO:0009100">
    <property type="term" value="P:glycoprotein metabolic process"/>
    <property type="evidence" value="ECO:0007669"/>
    <property type="project" value="UniProtKB-ARBA"/>
</dbReference>
<dbReference type="PANTHER" id="PTHR13627">
    <property type="entry name" value="FUKUTIN RELATED PROTEIN"/>
    <property type="match status" value="1"/>
</dbReference>
<dbReference type="PANTHER" id="PTHR13627:SF34">
    <property type="entry name" value="RIBITOL-5-PHOSPHATE TRANSFERASE"/>
    <property type="match status" value="1"/>
</dbReference>
<proteinExistence type="predicted"/>
<dbReference type="Proteomes" id="UP000675881">
    <property type="component" value="Chromosome 10"/>
</dbReference>
<dbReference type="InterPro" id="IPR052613">
    <property type="entry name" value="LicD_transferase"/>
</dbReference>
<feature type="domain" description="LicD/FKTN/FKRP nucleotidyltransferase" evidence="1">
    <location>
        <begin position="395"/>
        <end position="437"/>
    </location>
</feature>
<dbReference type="OrthoDB" id="444255at2759"/>
<dbReference type="EMBL" id="HG994589">
    <property type="protein sequence ID" value="CAF2799590.1"/>
    <property type="molecule type" value="Genomic_DNA"/>
</dbReference>
<reference evidence="2" key="1">
    <citation type="submission" date="2021-02" db="EMBL/GenBank/DDBJ databases">
        <authorList>
            <person name="Bekaert M."/>
        </authorList>
    </citation>
    <scope>NUCLEOTIDE SEQUENCE</scope>
    <source>
        <strain evidence="2">IoA-00</strain>
    </source>
</reference>
<evidence type="ECO:0000313" key="3">
    <source>
        <dbReference type="Proteomes" id="UP000675881"/>
    </source>
</evidence>
<name>A0A7R8CEX9_LEPSM</name>
<organism evidence="2 3">
    <name type="scientific">Lepeophtheirus salmonis</name>
    <name type="common">Salmon louse</name>
    <name type="synonym">Caligus salmonis</name>
    <dbReference type="NCBI Taxonomy" id="72036"/>
    <lineage>
        <taxon>Eukaryota</taxon>
        <taxon>Metazoa</taxon>
        <taxon>Ecdysozoa</taxon>
        <taxon>Arthropoda</taxon>
        <taxon>Crustacea</taxon>
        <taxon>Multicrustacea</taxon>
        <taxon>Hexanauplia</taxon>
        <taxon>Copepoda</taxon>
        <taxon>Siphonostomatoida</taxon>
        <taxon>Caligidae</taxon>
        <taxon>Lepeophtheirus</taxon>
    </lineage>
</organism>
<protein>
    <submittedName>
        <fullName evidence="2">(salmon louse) hypothetical protein</fullName>
    </submittedName>
</protein>
<dbReference type="AlphaFoldDB" id="A0A7R8CEX9"/>